<dbReference type="STRING" id="988801.SAMN05216522_107102"/>
<name>A0A1H9JBA7_9GAMM</name>
<proteinExistence type="predicted"/>
<keyword evidence="2" id="KW-1185">Reference proteome</keyword>
<dbReference type="CDD" id="cd12913">
    <property type="entry name" value="PDC1_MCP_like"/>
    <property type="match status" value="1"/>
</dbReference>
<gene>
    <name evidence="1" type="ORF">SAMN05216522_107102</name>
</gene>
<dbReference type="OrthoDB" id="8687362at2"/>
<dbReference type="RefSeq" id="WP_092676227.1">
    <property type="nucleotide sequence ID" value="NZ_FOGC01000007.1"/>
</dbReference>
<dbReference type="AlphaFoldDB" id="A0A1H9JBA7"/>
<dbReference type="EMBL" id="FOGC01000007">
    <property type="protein sequence ID" value="SEQ84116.1"/>
    <property type="molecule type" value="Genomic_DNA"/>
</dbReference>
<dbReference type="Gene3D" id="3.30.450.20">
    <property type="entry name" value="PAS domain"/>
    <property type="match status" value="1"/>
</dbReference>
<evidence type="ECO:0000313" key="2">
    <source>
        <dbReference type="Proteomes" id="UP000242515"/>
    </source>
</evidence>
<sequence>MNSSASLHAVIAPLEHLFTQCSYSSQLLAQQLTQLLTSLVSTAAPTELAATAFPKTTIEALINRTLSDNCFCSGAGFAYHADAPLNPQAKWSLYWIYKDTSHDTALELTALTQQHLDFRTFEWFLKTKSLKGPYFHGPYVDYICNTSYTMTSAAPIFIHDCFYGVAAVDILVSRIEDEILNVLPQPRPNMVLTNTFGRVIFSTLTGYRVGDILRSEALAVVHQHPLFSLYLPA</sequence>
<dbReference type="Pfam" id="PF22673">
    <property type="entry name" value="MCP-like_PDC_1"/>
    <property type="match status" value="1"/>
</dbReference>
<accession>A0A1H9JBA7</accession>
<reference evidence="2" key="1">
    <citation type="submission" date="2016-10" db="EMBL/GenBank/DDBJ databases">
        <authorList>
            <person name="Varghese N."/>
            <person name="Submissions S."/>
        </authorList>
    </citation>
    <scope>NUCLEOTIDE SEQUENCE [LARGE SCALE GENOMIC DNA]</scope>
    <source>
        <strain evidence="2">8N4</strain>
    </source>
</reference>
<evidence type="ECO:0000313" key="1">
    <source>
        <dbReference type="EMBL" id="SEQ84116.1"/>
    </source>
</evidence>
<dbReference type="Proteomes" id="UP000242515">
    <property type="component" value="Unassembled WGS sequence"/>
</dbReference>
<protein>
    <submittedName>
        <fullName evidence="1">Uncharacterized protein</fullName>
    </submittedName>
</protein>
<organism evidence="1 2">
    <name type="scientific">Rosenbergiella nectarea</name>
    <dbReference type="NCBI Taxonomy" id="988801"/>
    <lineage>
        <taxon>Bacteria</taxon>
        <taxon>Pseudomonadati</taxon>
        <taxon>Pseudomonadota</taxon>
        <taxon>Gammaproteobacteria</taxon>
        <taxon>Enterobacterales</taxon>
        <taxon>Erwiniaceae</taxon>
        <taxon>Rosenbergiella</taxon>
    </lineage>
</organism>